<dbReference type="RefSeq" id="WP_112428191.1">
    <property type="nucleotide sequence ID" value="NZ_MCIF01000002.1"/>
</dbReference>
<evidence type="ECO:0000313" key="1">
    <source>
        <dbReference type="EMBL" id="RAQ95454.1"/>
    </source>
</evidence>
<sequence>MNGENREQGFGLPTREEARRVACTSPGQRRYLDEHRSDRYRCWRRQTGSWPGSKPIFVLLLVLLALLTACESDTSQPVAGQAHLRQLDNGTIIYDSSAETVLLRTFRGGGHQGTLDLSPQLSIYGDGSYILGPGLQMREGHLSQEQLSQLLHTLVNSYGLLSFQRQQFYEIPDQDAILLQFNVNNQHYQFLYSIFGQRQESQQDLNEYQRLGEALTTINEAVSQGSTTAYDTTRKALLVRQDFSPNLSQSIPTWDVPDFTLRQLAQFECGPVPQDITGPNADSGCLTFTTPQRALLLTPEQSRTIGNLLHGKLSGEFYEPATGLYYTVMLRALLPDELNQGVLAMYGSQDLTYSGVPLQQGPLPATASSTGFQAQRAA</sequence>
<organism evidence="1 2">
    <name type="scientific">Thermogemmatispora tikiterensis</name>
    <dbReference type="NCBI Taxonomy" id="1825093"/>
    <lineage>
        <taxon>Bacteria</taxon>
        <taxon>Bacillati</taxon>
        <taxon>Chloroflexota</taxon>
        <taxon>Ktedonobacteria</taxon>
        <taxon>Thermogemmatisporales</taxon>
        <taxon>Thermogemmatisporaceae</taxon>
        <taxon>Thermogemmatispora</taxon>
    </lineage>
</organism>
<dbReference type="AlphaFoldDB" id="A0A328VK14"/>
<dbReference type="EMBL" id="MCIF01000002">
    <property type="protein sequence ID" value="RAQ95454.1"/>
    <property type="molecule type" value="Genomic_DNA"/>
</dbReference>
<protein>
    <submittedName>
        <fullName evidence="1">Uncharacterized protein</fullName>
    </submittedName>
</protein>
<comment type="caution">
    <text evidence="1">The sequence shown here is derived from an EMBL/GenBank/DDBJ whole genome shotgun (WGS) entry which is preliminary data.</text>
</comment>
<keyword evidence="2" id="KW-1185">Reference proteome</keyword>
<evidence type="ECO:0000313" key="2">
    <source>
        <dbReference type="Proteomes" id="UP000248706"/>
    </source>
</evidence>
<proteinExistence type="predicted"/>
<dbReference type="OrthoDB" id="148077at2"/>
<accession>A0A328VK14</accession>
<name>A0A328VK14_9CHLR</name>
<reference evidence="1 2" key="1">
    <citation type="submission" date="2016-08" db="EMBL/GenBank/DDBJ databases">
        <title>Analysis of Carbohydrate Active Enzymes in Thermogemmatispora T81 Reveals Carbohydrate Degradation Ability.</title>
        <authorList>
            <person name="Tomazini A."/>
            <person name="Lal S."/>
            <person name="Stott M."/>
            <person name="Henrissat B."/>
            <person name="Polikarpov I."/>
            <person name="Sparling R."/>
            <person name="Levin D.B."/>
        </authorList>
    </citation>
    <scope>NUCLEOTIDE SEQUENCE [LARGE SCALE GENOMIC DNA]</scope>
    <source>
        <strain evidence="1 2">T81</strain>
    </source>
</reference>
<gene>
    <name evidence="1" type="ORF">A4R35_07895</name>
</gene>
<dbReference type="Proteomes" id="UP000248706">
    <property type="component" value="Unassembled WGS sequence"/>
</dbReference>